<keyword evidence="2" id="KW-1185">Reference proteome</keyword>
<dbReference type="AlphaFoldDB" id="A0A9Q3IZU8"/>
<organism evidence="1 2">
    <name type="scientific">Austropuccinia psidii MF-1</name>
    <dbReference type="NCBI Taxonomy" id="1389203"/>
    <lineage>
        <taxon>Eukaryota</taxon>
        <taxon>Fungi</taxon>
        <taxon>Dikarya</taxon>
        <taxon>Basidiomycota</taxon>
        <taxon>Pucciniomycotina</taxon>
        <taxon>Pucciniomycetes</taxon>
        <taxon>Pucciniales</taxon>
        <taxon>Sphaerophragmiaceae</taxon>
        <taxon>Austropuccinia</taxon>
    </lineage>
</organism>
<proteinExistence type="predicted"/>
<evidence type="ECO:0000313" key="2">
    <source>
        <dbReference type="Proteomes" id="UP000765509"/>
    </source>
</evidence>
<evidence type="ECO:0000313" key="1">
    <source>
        <dbReference type="EMBL" id="MBW0553003.1"/>
    </source>
</evidence>
<dbReference type="EMBL" id="AVOT02059330">
    <property type="protein sequence ID" value="MBW0553003.1"/>
    <property type="molecule type" value="Genomic_DNA"/>
</dbReference>
<comment type="caution">
    <text evidence="1">The sequence shown here is derived from an EMBL/GenBank/DDBJ whole genome shotgun (WGS) entry which is preliminary data.</text>
</comment>
<protein>
    <submittedName>
        <fullName evidence="1">Uncharacterized protein</fullName>
    </submittedName>
</protein>
<name>A0A9Q3IZU8_9BASI</name>
<dbReference type="Proteomes" id="UP000765509">
    <property type="component" value="Unassembled WGS sequence"/>
</dbReference>
<accession>A0A9Q3IZU8</accession>
<sequence>MCKTKPARCKGYTSGASCITSILMNDIEAKVNLDTGEFFTCVGKDYLQAILPGWKSHLLPIEGVKFSSASNNMCPLGILDTNIVFPHPTGSLRMKTEIVIMDNCTSQHSILENDYLNIYGIEINNHKDRYFTIGENKGQKFAFFNMPKRISVRSSVKDTYKEEFVSNQLVEAQINPSFSPKMRH</sequence>
<reference evidence="1" key="1">
    <citation type="submission" date="2021-03" db="EMBL/GenBank/DDBJ databases">
        <title>Draft genome sequence of rust myrtle Austropuccinia psidii MF-1, a brazilian biotype.</title>
        <authorList>
            <person name="Quecine M.C."/>
            <person name="Pachon D.M.R."/>
            <person name="Bonatelli M.L."/>
            <person name="Correr F.H."/>
            <person name="Franceschini L.M."/>
            <person name="Leite T.F."/>
            <person name="Margarido G.R.A."/>
            <person name="Almeida C.A."/>
            <person name="Ferrarezi J.A."/>
            <person name="Labate C.A."/>
        </authorList>
    </citation>
    <scope>NUCLEOTIDE SEQUENCE</scope>
    <source>
        <strain evidence="1">MF-1</strain>
    </source>
</reference>
<dbReference type="OrthoDB" id="2518428at2759"/>
<gene>
    <name evidence="1" type="ORF">O181_092718</name>
</gene>